<dbReference type="InterPro" id="IPR017871">
    <property type="entry name" value="ABC_transporter-like_CS"/>
</dbReference>
<sequence length="270" mass="29642">MTTTDPAQIDRPEDDRLISIRGATLAYPTASGEPVQALDPIDLDVAKQAFVSLVGPSGCGKSTLLKILAGLLRQSKGDVTLSGTPLSGPSPHVGVVFQQPVLLPWLTILNNVLLPIRVQKRDVDQYRERARELLSMVGLDGFESRYPSELSGGMQQRVGIVRALVPDPEILLMDEPFGALDALTREQLNDDLQTIWAEQRKTVFFITHSIPEAVYLSDRVLVMSERPGRIVGDFTVDLPRRRTLDDVATPAFAELTSQIRHLLNAKGGID</sequence>
<dbReference type="PROSITE" id="PS50893">
    <property type="entry name" value="ABC_TRANSPORTER_2"/>
    <property type="match status" value="1"/>
</dbReference>
<feature type="domain" description="ABC transporter" evidence="4">
    <location>
        <begin position="20"/>
        <end position="250"/>
    </location>
</feature>
<dbReference type="SMART" id="SM00382">
    <property type="entry name" value="AAA"/>
    <property type="match status" value="1"/>
</dbReference>
<reference evidence="5 6" key="1">
    <citation type="submission" date="2019-07" db="EMBL/GenBank/DDBJ databases">
        <authorList>
            <person name="Zhao L.H."/>
        </authorList>
    </citation>
    <scope>NUCLEOTIDE SEQUENCE [LARGE SCALE GENOMIC DNA]</scope>
    <source>
        <strain evidence="5 6">Co35</strain>
    </source>
</reference>
<keyword evidence="2" id="KW-0547">Nucleotide-binding</keyword>
<dbReference type="CDD" id="cd03293">
    <property type="entry name" value="ABC_NrtD_SsuB_transporters"/>
    <property type="match status" value="1"/>
</dbReference>
<dbReference type="InterPro" id="IPR050166">
    <property type="entry name" value="ABC_transporter_ATP-bind"/>
</dbReference>
<dbReference type="OrthoDB" id="8773773at2"/>
<dbReference type="SUPFAM" id="SSF52540">
    <property type="entry name" value="P-loop containing nucleoside triphosphate hydrolases"/>
    <property type="match status" value="1"/>
</dbReference>
<proteinExistence type="predicted"/>
<name>A0A554RI38_9ACTN</name>
<evidence type="ECO:0000256" key="1">
    <source>
        <dbReference type="ARBA" id="ARBA00022448"/>
    </source>
</evidence>
<keyword evidence="6" id="KW-1185">Reference proteome</keyword>
<dbReference type="Gene3D" id="3.40.50.300">
    <property type="entry name" value="P-loop containing nucleotide triphosphate hydrolases"/>
    <property type="match status" value="1"/>
</dbReference>
<dbReference type="EMBL" id="VLNT01000028">
    <property type="protein sequence ID" value="TSD53775.1"/>
    <property type="molecule type" value="Genomic_DNA"/>
</dbReference>
<keyword evidence="1" id="KW-0813">Transport</keyword>
<keyword evidence="3 5" id="KW-0067">ATP-binding</keyword>
<dbReference type="Proteomes" id="UP000316988">
    <property type="component" value="Unassembled WGS sequence"/>
</dbReference>
<dbReference type="PROSITE" id="PS00211">
    <property type="entry name" value="ABC_TRANSPORTER_1"/>
    <property type="match status" value="1"/>
</dbReference>
<gene>
    <name evidence="5" type="ORF">FNM00_17815</name>
</gene>
<dbReference type="RefSeq" id="WP_143914887.1">
    <property type="nucleotide sequence ID" value="NZ_VLNT01000028.1"/>
</dbReference>
<dbReference type="Pfam" id="PF00005">
    <property type="entry name" value="ABC_tran"/>
    <property type="match status" value="1"/>
</dbReference>
<evidence type="ECO:0000259" key="4">
    <source>
        <dbReference type="PROSITE" id="PS50893"/>
    </source>
</evidence>
<dbReference type="GO" id="GO:0005524">
    <property type="term" value="F:ATP binding"/>
    <property type="evidence" value="ECO:0007669"/>
    <property type="project" value="UniProtKB-KW"/>
</dbReference>
<evidence type="ECO:0000256" key="3">
    <source>
        <dbReference type="ARBA" id="ARBA00022840"/>
    </source>
</evidence>
<dbReference type="PANTHER" id="PTHR42788">
    <property type="entry name" value="TAURINE IMPORT ATP-BINDING PROTEIN-RELATED"/>
    <property type="match status" value="1"/>
</dbReference>
<dbReference type="GO" id="GO:0016887">
    <property type="term" value="F:ATP hydrolysis activity"/>
    <property type="evidence" value="ECO:0007669"/>
    <property type="project" value="InterPro"/>
</dbReference>
<dbReference type="PANTHER" id="PTHR42788:SF13">
    <property type="entry name" value="ALIPHATIC SULFONATES IMPORT ATP-BINDING PROTEIN SSUB"/>
    <property type="match status" value="1"/>
</dbReference>
<comment type="caution">
    <text evidence="5">The sequence shown here is derived from an EMBL/GenBank/DDBJ whole genome shotgun (WGS) entry which is preliminary data.</text>
</comment>
<protein>
    <submittedName>
        <fullName evidence="5">ABC transporter ATP-binding protein</fullName>
    </submittedName>
</protein>
<evidence type="ECO:0000256" key="2">
    <source>
        <dbReference type="ARBA" id="ARBA00022741"/>
    </source>
</evidence>
<dbReference type="InterPro" id="IPR027417">
    <property type="entry name" value="P-loop_NTPase"/>
</dbReference>
<dbReference type="AlphaFoldDB" id="A0A554RI38"/>
<dbReference type="InterPro" id="IPR003593">
    <property type="entry name" value="AAA+_ATPase"/>
</dbReference>
<organism evidence="5 6">
    <name type="scientific">Aeromicrobium piscarium</name>
    <dbReference type="NCBI Taxonomy" id="2590901"/>
    <lineage>
        <taxon>Bacteria</taxon>
        <taxon>Bacillati</taxon>
        <taxon>Actinomycetota</taxon>
        <taxon>Actinomycetes</taxon>
        <taxon>Propionibacteriales</taxon>
        <taxon>Nocardioidaceae</taxon>
        <taxon>Aeromicrobium</taxon>
    </lineage>
</organism>
<accession>A0A554RI38</accession>
<evidence type="ECO:0000313" key="6">
    <source>
        <dbReference type="Proteomes" id="UP000316988"/>
    </source>
</evidence>
<evidence type="ECO:0000313" key="5">
    <source>
        <dbReference type="EMBL" id="TSD53775.1"/>
    </source>
</evidence>
<dbReference type="InterPro" id="IPR003439">
    <property type="entry name" value="ABC_transporter-like_ATP-bd"/>
</dbReference>